<dbReference type="Pfam" id="PF01636">
    <property type="entry name" value="APH"/>
    <property type="match status" value="1"/>
</dbReference>
<protein>
    <submittedName>
        <fullName evidence="3">Aminoglycoside phosphotransferase</fullName>
    </submittedName>
</protein>
<dbReference type="InterPro" id="IPR002575">
    <property type="entry name" value="Aminoglycoside_PTrfase"/>
</dbReference>
<feature type="domain" description="Aminoglycoside phosphotransferase" evidence="2">
    <location>
        <begin position="35"/>
        <end position="275"/>
    </location>
</feature>
<gene>
    <name evidence="3" type="ORF">DC3_40950</name>
</gene>
<evidence type="ECO:0000256" key="1">
    <source>
        <dbReference type="ARBA" id="ARBA00038240"/>
    </source>
</evidence>
<dbReference type="RefSeq" id="WP_186816150.1">
    <property type="nucleotide sequence ID" value="NZ_BJXB01000021.1"/>
</dbReference>
<accession>A0A511N6H6</accession>
<dbReference type="InterPro" id="IPR050249">
    <property type="entry name" value="Pseudomonas-type_ThrB"/>
</dbReference>
<dbReference type="Gene3D" id="3.30.200.20">
    <property type="entry name" value="Phosphorylase Kinase, domain 1"/>
    <property type="match status" value="1"/>
</dbReference>
<dbReference type="InterPro" id="IPR011009">
    <property type="entry name" value="Kinase-like_dom_sf"/>
</dbReference>
<comment type="similarity">
    <text evidence="1">Belongs to the pseudomonas-type ThrB family.</text>
</comment>
<dbReference type="Gene3D" id="3.90.1200.10">
    <property type="match status" value="1"/>
</dbReference>
<evidence type="ECO:0000313" key="4">
    <source>
        <dbReference type="Proteomes" id="UP000321306"/>
    </source>
</evidence>
<sequence length="341" mass="38570">MTEFSQLTAKAQIYRLRQAAFQALKAYPFEVKRLTVLNHGFNTTFRVDDTEGNKYALRINVNSRRSIENVNAEVAWLDALARETDIPVVKPLRTRDGEILQMVQVPGMEEPVPSALFDWIPGPLLGDRKSTALFRQLGQVTAKLHQHASSWQLPEGCALPGTTSIYLGDKVVLFDQEGQDNLNDEQLQLFSTVADRAQTALDGIYARGGQTFPLHTDLHSHNIKVWKKTLQIFDFDDCAMGHPIQDIANALYYQIGFPEREAYHAAFQEGYAEVLPWTFDDAEIEALKAGRAILLANDVLKNLNPDVRKYIPRFLERTTGRMKHWLEHGSYCNPAEGTDPQ</sequence>
<keyword evidence="4" id="KW-1185">Reference proteome</keyword>
<comment type="caution">
    <text evidence="3">The sequence shown here is derived from an EMBL/GenBank/DDBJ whole genome shotgun (WGS) entry which is preliminary data.</text>
</comment>
<reference evidence="3 4" key="1">
    <citation type="submission" date="2019-07" db="EMBL/GenBank/DDBJ databases">
        <title>Whole genome shotgun sequence of Deinococcus cellulosilyticus NBRC 106333.</title>
        <authorList>
            <person name="Hosoyama A."/>
            <person name="Uohara A."/>
            <person name="Ohji S."/>
            <person name="Ichikawa N."/>
        </authorList>
    </citation>
    <scope>NUCLEOTIDE SEQUENCE [LARGE SCALE GENOMIC DNA]</scope>
    <source>
        <strain evidence="3 4">NBRC 106333</strain>
    </source>
</reference>
<evidence type="ECO:0000259" key="2">
    <source>
        <dbReference type="Pfam" id="PF01636"/>
    </source>
</evidence>
<dbReference type="Proteomes" id="UP000321306">
    <property type="component" value="Unassembled WGS sequence"/>
</dbReference>
<dbReference type="EMBL" id="BJXB01000021">
    <property type="protein sequence ID" value="GEM48460.1"/>
    <property type="molecule type" value="Genomic_DNA"/>
</dbReference>
<dbReference type="PANTHER" id="PTHR21064:SF6">
    <property type="entry name" value="AMINOGLYCOSIDE PHOSPHOTRANSFERASE DOMAIN-CONTAINING PROTEIN"/>
    <property type="match status" value="1"/>
</dbReference>
<dbReference type="AlphaFoldDB" id="A0A511N6H6"/>
<proteinExistence type="inferred from homology"/>
<dbReference type="PANTHER" id="PTHR21064">
    <property type="entry name" value="AMINOGLYCOSIDE PHOSPHOTRANSFERASE DOMAIN-CONTAINING PROTEIN-RELATED"/>
    <property type="match status" value="1"/>
</dbReference>
<keyword evidence="3" id="KW-0808">Transferase</keyword>
<dbReference type="SUPFAM" id="SSF56112">
    <property type="entry name" value="Protein kinase-like (PK-like)"/>
    <property type="match status" value="1"/>
</dbReference>
<dbReference type="GO" id="GO:0019202">
    <property type="term" value="F:amino acid kinase activity"/>
    <property type="evidence" value="ECO:0007669"/>
    <property type="project" value="TreeGrafter"/>
</dbReference>
<evidence type="ECO:0000313" key="3">
    <source>
        <dbReference type="EMBL" id="GEM48460.1"/>
    </source>
</evidence>
<organism evidence="3 4">
    <name type="scientific">Deinococcus cellulosilyticus (strain DSM 18568 / NBRC 106333 / KACC 11606 / 5516J-15)</name>
    <dbReference type="NCBI Taxonomy" id="1223518"/>
    <lineage>
        <taxon>Bacteria</taxon>
        <taxon>Thermotogati</taxon>
        <taxon>Deinococcota</taxon>
        <taxon>Deinococci</taxon>
        <taxon>Deinococcales</taxon>
        <taxon>Deinococcaceae</taxon>
        <taxon>Deinococcus</taxon>
    </lineage>
</organism>
<name>A0A511N6H6_DEIC1</name>